<reference evidence="3" key="3">
    <citation type="submission" date="2018-08" db="UniProtKB">
        <authorList>
            <consortium name="EnsemblPlants"/>
        </authorList>
    </citation>
    <scope>IDENTIFICATION</scope>
    <source>
        <strain evidence="3">cv. Bd21</strain>
    </source>
</reference>
<evidence type="ECO:0000313" key="4">
    <source>
        <dbReference type="Proteomes" id="UP000008810"/>
    </source>
</evidence>
<feature type="compositionally biased region" description="Pro residues" evidence="1">
    <location>
        <begin position="150"/>
        <end position="161"/>
    </location>
</feature>
<organism evidence="2">
    <name type="scientific">Brachypodium distachyon</name>
    <name type="common">Purple false brome</name>
    <name type="synonym">Trachynia distachya</name>
    <dbReference type="NCBI Taxonomy" id="15368"/>
    <lineage>
        <taxon>Eukaryota</taxon>
        <taxon>Viridiplantae</taxon>
        <taxon>Streptophyta</taxon>
        <taxon>Embryophyta</taxon>
        <taxon>Tracheophyta</taxon>
        <taxon>Spermatophyta</taxon>
        <taxon>Magnoliopsida</taxon>
        <taxon>Liliopsida</taxon>
        <taxon>Poales</taxon>
        <taxon>Poaceae</taxon>
        <taxon>BOP clade</taxon>
        <taxon>Pooideae</taxon>
        <taxon>Stipodae</taxon>
        <taxon>Brachypodieae</taxon>
        <taxon>Brachypodium</taxon>
    </lineage>
</organism>
<dbReference type="Gramene" id="KQJ88153">
    <property type="protein sequence ID" value="KQJ88153"/>
    <property type="gene ID" value="BRADI_4g16056v3"/>
</dbReference>
<dbReference type="InParanoid" id="A0A0Q3PFL5"/>
<feature type="region of interest" description="Disordered" evidence="1">
    <location>
        <begin position="195"/>
        <end position="216"/>
    </location>
</feature>
<evidence type="ECO:0000313" key="3">
    <source>
        <dbReference type="EnsemblPlants" id="KQJ88153"/>
    </source>
</evidence>
<reference evidence="2 3" key="1">
    <citation type="journal article" date="2010" name="Nature">
        <title>Genome sequencing and analysis of the model grass Brachypodium distachyon.</title>
        <authorList>
            <consortium name="International Brachypodium Initiative"/>
        </authorList>
    </citation>
    <scope>NUCLEOTIDE SEQUENCE [LARGE SCALE GENOMIC DNA]</scope>
    <source>
        <strain evidence="2 3">Bd21</strain>
    </source>
</reference>
<feature type="compositionally biased region" description="Polar residues" evidence="1">
    <location>
        <begin position="207"/>
        <end position="216"/>
    </location>
</feature>
<feature type="region of interest" description="Disordered" evidence="1">
    <location>
        <begin position="150"/>
        <end position="173"/>
    </location>
</feature>
<proteinExistence type="predicted"/>
<evidence type="ECO:0000313" key="2">
    <source>
        <dbReference type="EMBL" id="KQJ88153.1"/>
    </source>
</evidence>
<dbReference type="EMBL" id="CM000883">
    <property type="protein sequence ID" value="KQJ88153.1"/>
    <property type="molecule type" value="Genomic_DNA"/>
</dbReference>
<sequence>MAAAKPGKVLPLRTYILAEFISPIILRPPTYLYLSQSMLQNQTFYRFTLPPIHIQHLNCHAPLRSIPHQPERPDPIPVSWPPPISLYLSSHRRRPSPLSPTVSSSALLLGTAEQICIPPLRGPQPPPAHHHELGVPIPWTARPLDLCPPAPPPLDLLPPTPHQASKAAATRSCSHRPLLPRVPAVPLVPPVALQQLPPPLSPPSSPHTTTHARVAE</sequence>
<dbReference type="Proteomes" id="UP000008810">
    <property type="component" value="Chromosome 4"/>
</dbReference>
<dbReference type="AlphaFoldDB" id="A0A0Q3PFL5"/>
<keyword evidence="4" id="KW-1185">Reference proteome</keyword>
<accession>A0A0Q3PFL5</accession>
<dbReference type="EnsemblPlants" id="KQJ88153">
    <property type="protein sequence ID" value="KQJ88153"/>
    <property type="gene ID" value="BRADI_4g16056v3"/>
</dbReference>
<evidence type="ECO:0000256" key="1">
    <source>
        <dbReference type="SAM" id="MobiDB-lite"/>
    </source>
</evidence>
<feature type="compositionally biased region" description="Pro residues" evidence="1">
    <location>
        <begin position="196"/>
        <end position="205"/>
    </location>
</feature>
<protein>
    <submittedName>
        <fullName evidence="2 3">Uncharacterized protein</fullName>
    </submittedName>
</protein>
<reference evidence="2" key="2">
    <citation type="submission" date="2017-06" db="EMBL/GenBank/DDBJ databases">
        <title>WGS assembly of Brachypodium distachyon.</title>
        <authorList>
            <consortium name="The International Brachypodium Initiative"/>
            <person name="Lucas S."/>
            <person name="Harmon-Smith M."/>
            <person name="Lail K."/>
            <person name="Tice H."/>
            <person name="Grimwood J."/>
            <person name="Bruce D."/>
            <person name="Barry K."/>
            <person name="Shu S."/>
            <person name="Lindquist E."/>
            <person name="Wang M."/>
            <person name="Pitluck S."/>
            <person name="Vogel J.P."/>
            <person name="Garvin D.F."/>
            <person name="Mockler T.C."/>
            <person name="Schmutz J."/>
            <person name="Rokhsar D."/>
            <person name="Bevan M.W."/>
        </authorList>
    </citation>
    <scope>NUCLEOTIDE SEQUENCE</scope>
    <source>
        <strain evidence="2">Bd21</strain>
    </source>
</reference>
<name>A0A0Q3PFL5_BRADI</name>
<gene>
    <name evidence="2" type="ORF">BRADI_4g16056v3</name>
</gene>